<protein>
    <submittedName>
        <fullName evidence="7">LAQU0S04e09648g1_1</fullName>
    </submittedName>
</protein>
<sequence>MEHPAFTLAALTTMGGAMGYARKGSKPSLLAGLVFGGVYGYAGYLLHKNADGGLEIALGASSLMLLTGIARGVPSRFKKPVPLVLTVLGGLGTFYYYRKYKEFYP</sequence>
<evidence type="ECO:0000256" key="6">
    <source>
        <dbReference type="SAM" id="Phobius"/>
    </source>
</evidence>
<comment type="similarity">
    <text evidence="2">Belongs to the TMEM14 family.</text>
</comment>
<keyword evidence="3 6" id="KW-0812">Transmembrane</keyword>
<dbReference type="GO" id="GO:0016020">
    <property type="term" value="C:membrane"/>
    <property type="evidence" value="ECO:0007669"/>
    <property type="project" value="UniProtKB-SubCell"/>
</dbReference>
<feature type="transmembrane region" description="Helical" evidence="6">
    <location>
        <begin position="29"/>
        <end position="46"/>
    </location>
</feature>
<feature type="transmembrane region" description="Helical" evidence="6">
    <location>
        <begin position="53"/>
        <end position="74"/>
    </location>
</feature>
<dbReference type="EMBL" id="LN890563">
    <property type="protein sequence ID" value="CUS22164.1"/>
    <property type="molecule type" value="Genomic_DNA"/>
</dbReference>
<accession>A0A0P1KQI8</accession>
<dbReference type="Proteomes" id="UP000236544">
    <property type="component" value="Unassembled WGS sequence"/>
</dbReference>
<dbReference type="PANTHER" id="PTHR12668">
    <property type="entry name" value="TRANSMEMBRANE PROTEIN 14, 15"/>
    <property type="match status" value="1"/>
</dbReference>
<dbReference type="OrthoDB" id="5620at2759"/>
<dbReference type="Gene3D" id="1.10.10.1740">
    <property type="entry name" value="Transmembrane protein 14-like"/>
    <property type="match status" value="1"/>
</dbReference>
<name>A0A0P1KQI8_9SACH</name>
<evidence type="ECO:0000256" key="1">
    <source>
        <dbReference type="ARBA" id="ARBA00004370"/>
    </source>
</evidence>
<evidence type="ECO:0000313" key="8">
    <source>
        <dbReference type="Proteomes" id="UP000236544"/>
    </source>
</evidence>
<dbReference type="InterPro" id="IPR005349">
    <property type="entry name" value="TMEM14"/>
</dbReference>
<dbReference type="PANTHER" id="PTHR12668:SF53">
    <property type="entry name" value="TMEM14 PROTEIN HOMOLOG YJR085C"/>
    <property type="match status" value="1"/>
</dbReference>
<gene>
    <name evidence="7" type="ORF">LAQU0_S04e09648g</name>
</gene>
<evidence type="ECO:0000256" key="2">
    <source>
        <dbReference type="ARBA" id="ARBA00007590"/>
    </source>
</evidence>
<organism evidence="7 8">
    <name type="scientific">Lachancea quebecensis</name>
    <dbReference type="NCBI Taxonomy" id="1654605"/>
    <lineage>
        <taxon>Eukaryota</taxon>
        <taxon>Fungi</taxon>
        <taxon>Dikarya</taxon>
        <taxon>Ascomycota</taxon>
        <taxon>Saccharomycotina</taxon>
        <taxon>Saccharomycetes</taxon>
        <taxon>Saccharomycetales</taxon>
        <taxon>Saccharomycetaceae</taxon>
        <taxon>Lachancea</taxon>
    </lineage>
</organism>
<comment type="subcellular location">
    <subcellularLocation>
        <location evidence="1">Membrane</location>
    </subcellularLocation>
</comment>
<evidence type="ECO:0000256" key="4">
    <source>
        <dbReference type="ARBA" id="ARBA00022989"/>
    </source>
</evidence>
<evidence type="ECO:0000256" key="3">
    <source>
        <dbReference type="ARBA" id="ARBA00022692"/>
    </source>
</evidence>
<evidence type="ECO:0000313" key="7">
    <source>
        <dbReference type="EMBL" id="CUS22164.1"/>
    </source>
</evidence>
<keyword evidence="4 6" id="KW-1133">Transmembrane helix</keyword>
<proteinExistence type="inferred from homology"/>
<dbReference type="InterPro" id="IPR044890">
    <property type="entry name" value="TMEM14_sf"/>
</dbReference>
<keyword evidence="8" id="KW-1185">Reference proteome</keyword>
<reference evidence="8" key="1">
    <citation type="submission" date="2015-10" db="EMBL/GenBank/DDBJ databases">
        <authorList>
            <person name="Devillers H."/>
        </authorList>
    </citation>
    <scope>NUCLEOTIDE SEQUENCE [LARGE SCALE GENOMIC DNA]</scope>
</reference>
<evidence type="ECO:0000256" key="5">
    <source>
        <dbReference type="ARBA" id="ARBA00023136"/>
    </source>
</evidence>
<feature type="transmembrane region" description="Helical" evidence="6">
    <location>
        <begin position="80"/>
        <end position="97"/>
    </location>
</feature>
<dbReference type="Pfam" id="PF03647">
    <property type="entry name" value="Tmemb_14"/>
    <property type="match status" value="1"/>
</dbReference>
<dbReference type="AlphaFoldDB" id="A0A0P1KQI8"/>
<keyword evidence="5 6" id="KW-0472">Membrane</keyword>